<proteinExistence type="predicted"/>
<protein>
    <submittedName>
        <fullName evidence="1">Uncharacterized protein</fullName>
    </submittedName>
</protein>
<evidence type="ECO:0000313" key="2">
    <source>
        <dbReference type="Proteomes" id="UP000515518"/>
    </source>
</evidence>
<reference evidence="2" key="1">
    <citation type="journal article" date="2020" name="Mol. Plant Microbe">
        <title>Rhizobial microsymbionts of the narrowly endemic Oxytropis species growing in Kamchatka are characterized by significant genetic diversity and possess a set of genes that are associated with T3SS and T6SS secretion systems and can affect the development of symbiosis.</title>
        <authorList>
            <person name="Safronova V."/>
            <person name="Guro P."/>
            <person name="Sazanova A."/>
            <person name="Kuznetsova I."/>
            <person name="Belimov A."/>
            <person name="Yakubov V."/>
            <person name="Chirak E."/>
            <person name="Afonin A."/>
            <person name="Gogolev Y."/>
            <person name="Andronov E."/>
            <person name="Tikhonovich I."/>
        </authorList>
    </citation>
    <scope>NUCLEOTIDE SEQUENCE [LARGE SCALE GENOMIC DNA]</scope>
    <source>
        <strain evidence="2">RCAM0610</strain>
    </source>
</reference>
<accession>A0A7G6RHW2</accession>
<dbReference type="AlphaFoldDB" id="A0A7G6RHW2"/>
<organism evidence="1 2">
    <name type="scientific">Rhizobium leguminosarum bv. viciae</name>
    <dbReference type="NCBI Taxonomy" id="387"/>
    <lineage>
        <taxon>Bacteria</taxon>
        <taxon>Pseudomonadati</taxon>
        <taxon>Pseudomonadota</taxon>
        <taxon>Alphaproteobacteria</taxon>
        <taxon>Hyphomicrobiales</taxon>
        <taxon>Rhizobiaceae</taxon>
        <taxon>Rhizobium/Agrobacterium group</taxon>
        <taxon>Rhizobium</taxon>
    </lineage>
</organism>
<sequence>MTLNDQPDELSCGEWWPEAWAQRDLDNASSEAPSGIPSDWWSAPRLPSTRPCARKPFGYQDIAEAAAIPHENS</sequence>
<dbReference type="EMBL" id="CP050549">
    <property type="protein sequence ID" value="QND41844.1"/>
    <property type="molecule type" value="Genomic_DNA"/>
</dbReference>
<name>A0A7G6RHW2_RHILV</name>
<dbReference type="Proteomes" id="UP000515518">
    <property type="component" value="Chromosome"/>
</dbReference>
<gene>
    <name evidence="1" type="ORF">HB770_04185</name>
</gene>
<evidence type="ECO:0000313" key="1">
    <source>
        <dbReference type="EMBL" id="QND41844.1"/>
    </source>
</evidence>